<accession>A0A4R8W9X4</accession>
<dbReference type="InterPro" id="IPR008319">
    <property type="entry name" value="GyrI-like_CCH_Lin2189-like"/>
</dbReference>
<keyword evidence="4" id="KW-1185">Reference proteome</keyword>
<dbReference type="Proteomes" id="UP000297643">
    <property type="component" value="Unassembled WGS sequence"/>
</dbReference>
<evidence type="ECO:0000259" key="2">
    <source>
        <dbReference type="Pfam" id="PF06445"/>
    </source>
</evidence>
<dbReference type="InterPro" id="IPR011256">
    <property type="entry name" value="Reg_factor_effector_dom_sf"/>
</dbReference>
<gene>
    <name evidence="3" type="ORF">E3O32_07995</name>
</gene>
<comment type="caution">
    <text evidence="3">The sequence shown here is derived from an EMBL/GenBank/DDBJ whole genome shotgun (WGS) entry which is preliminary data.</text>
</comment>
<dbReference type="Pfam" id="PF06445">
    <property type="entry name" value="GyrI-like"/>
    <property type="match status" value="1"/>
</dbReference>
<organism evidence="3 4">
    <name type="scientific">Cryobacterium mannosilyticum</name>
    <dbReference type="NCBI Taxonomy" id="1259190"/>
    <lineage>
        <taxon>Bacteria</taxon>
        <taxon>Bacillati</taxon>
        <taxon>Actinomycetota</taxon>
        <taxon>Actinomycetes</taxon>
        <taxon>Micrococcales</taxon>
        <taxon>Microbacteriaceae</taxon>
        <taxon>Cryobacterium</taxon>
    </lineage>
</organism>
<dbReference type="Gene3D" id="3.20.80.10">
    <property type="entry name" value="Regulatory factor, effector binding domain"/>
    <property type="match status" value="1"/>
</dbReference>
<feature type="region of interest" description="Disordered" evidence="1">
    <location>
        <begin position="1"/>
        <end position="27"/>
    </location>
</feature>
<dbReference type="EMBL" id="SOFM01000021">
    <property type="protein sequence ID" value="TFC04646.1"/>
    <property type="molecule type" value="Genomic_DNA"/>
</dbReference>
<name>A0A4R8W9X4_9MICO</name>
<sequence length="231" mass="25353">MSAELPFRTDRRTGKLRAPRNTAPAGAGPWDVKKALKPFYAPANRDWELVEVPALRFIAVDGSGDPNTAPAYAEAVEALYAVAYGIKFQAKRELGRDAVVAPLEGLWYADDASVFTAGSKSQWHWTMLISEPDWVTDAFIGQVIAAASAKKKLPALARVRTETLDEGLSAQLLHLGPYDDEAPVLAALHDDFLAANGLRLNGRHHEVYLSDPRRTETARLKTVLRQPVARL</sequence>
<proteinExistence type="predicted"/>
<feature type="domain" description="GyrI-like small molecule binding" evidence="2">
    <location>
        <begin position="48"/>
        <end position="224"/>
    </location>
</feature>
<dbReference type="InterPro" id="IPR029442">
    <property type="entry name" value="GyrI-like"/>
</dbReference>
<evidence type="ECO:0000256" key="1">
    <source>
        <dbReference type="SAM" id="MobiDB-lite"/>
    </source>
</evidence>
<evidence type="ECO:0000313" key="3">
    <source>
        <dbReference type="EMBL" id="TFC04646.1"/>
    </source>
</evidence>
<dbReference type="RefSeq" id="WP_134508329.1">
    <property type="nucleotide sequence ID" value="NZ_SOFM01000021.1"/>
</dbReference>
<protein>
    <recommendedName>
        <fullName evidence="2">GyrI-like small molecule binding domain-containing protein</fullName>
    </recommendedName>
</protein>
<dbReference type="AlphaFoldDB" id="A0A4R8W9X4"/>
<reference evidence="3 4" key="1">
    <citation type="submission" date="2019-03" db="EMBL/GenBank/DDBJ databases">
        <title>Genomics of glacier-inhabiting Cryobacterium strains.</title>
        <authorList>
            <person name="Liu Q."/>
            <person name="Xin Y.-H."/>
        </authorList>
    </citation>
    <scope>NUCLEOTIDE SEQUENCE [LARGE SCALE GENOMIC DNA]</scope>
    <source>
        <strain evidence="3 4">RHLT2-21</strain>
    </source>
</reference>
<evidence type="ECO:0000313" key="4">
    <source>
        <dbReference type="Proteomes" id="UP000297643"/>
    </source>
</evidence>
<dbReference type="PIRSF" id="PIRSF031644">
    <property type="entry name" value="UCP031644"/>
    <property type="match status" value="1"/>
</dbReference>
<dbReference type="SUPFAM" id="SSF55136">
    <property type="entry name" value="Probable bacterial effector-binding domain"/>
    <property type="match status" value="1"/>
</dbReference>